<dbReference type="EMBL" id="BTSY01000006">
    <property type="protein sequence ID" value="GMT31449.1"/>
    <property type="molecule type" value="Genomic_DNA"/>
</dbReference>
<feature type="non-terminal residue" evidence="3">
    <location>
        <position position="1"/>
    </location>
</feature>
<keyword evidence="4" id="KW-1185">Reference proteome</keyword>
<evidence type="ECO:0000313" key="4">
    <source>
        <dbReference type="Proteomes" id="UP001432322"/>
    </source>
</evidence>
<comment type="caution">
    <text evidence="3">The sequence shown here is derived from an EMBL/GenBank/DDBJ whole genome shotgun (WGS) entry which is preliminary data.</text>
</comment>
<proteinExistence type="predicted"/>
<dbReference type="Proteomes" id="UP001432322">
    <property type="component" value="Unassembled WGS sequence"/>
</dbReference>
<feature type="region of interest" description="Disordered" evidence="1">
    <location>
        <begin position="460"/>
        <end position="534"/>
    </location>
</feature>
<evidence type="ECO:0000313" key="3">
    <source>
        <dbReference type="EMBL" id="GMT31449.1"/>
    </source>
</evidence>
<dbReference type="AlphaFoldDB" id="A0AAV5WNW1"/>
<feature type="region of interest" description="Disordered" evidence="1">
    <location>
        <begin position="303"/>
        <end position="357"/>
    </location>
</feature>
<accession>A0AAV5WNW1</accession>
<feature type="chain" id="PRO_5043517955" description="Secreted protein" evidence="2">
    <location>
        <begin position="24"/>
        <end position="534"/>
    </location>
</feature>
<feature type="compositionally biased region" description="Low complexity" evidence="1">
    <location>
        <begin position="306"/>
        <end position="326"/>
    </location>
</feature>
<reference evidence="3" key="1">
    <citation type="submission" date="2023-10" db="EMBL/GenBank/DDBJ databases">
        <title>Genome assembly of Pristionchus species.</title>
        <authorList>
            <person name="Yoshida K."/>
            <person name="Sommer R.J."/>
        </authorList>
    </citation>
    <scope>NUCLEOTIDE SEQUENCE</scope>
    <source>
        <strain evidence="3">RS5133</strain>
    </source>
</reference>
<organism evidence="3 4">
    <name type="scientific">Pristionchus fissidentatus</name>
    <dbReference type="NCBI Taxonomy" id="1538716"/>
    <lineage>
        <taxon>Eukaryota</taxon>
        <taxon>Metazoa</taxon>
        <taxon>Ecdysozoa</taxon>
        <taxon>Nematoda</taxon>
        <taxon>Chromadorea</taxon>
        <taxon>Rhabditida</taxon>
        <taxon>Rhabditina</taxon>
        <taxon>Diplogasteromorpha</taxon>
        <taxon>Diplogasteroidea</taxon>
        <taxon>Neodiplogasteridae</taxon>
        <taxon>Pristionchus</taxon>
    </lineage>
</organism>
<feature type="signal peptide" evidence="2">
    <location>
        <begin position="1"/>
        <end position="23"/>
    </location>
</feature>
<name>A0AAV5WNW1_9BILA</name>
<feature type="compositionally biased region" description="Polar residues" evidence="1">
    <location>
        <begin position="327"/>
        <end position="349"/>
    </location>
</feature>
<keyword evidence="2" id="KW-0732">Signal</keyword>
<protein>
    <recommendedName>
        <fullName evidence="5">Secreted protein</fullName>
    </recommendedName>
</protein>
<feature type="compositionally biased region" description="Basic residues" evidence="1">
    <location>
        <begin position="513"/>
        <end position="525"/>
    </location>
</feature>
<gene>
    <name evidence="3" type="ORF">PFISCL1PPCAC_22746</name>
</gene>
<evidence type="ECO:0000256" key="2">
    <source>
        <dbReference type="SAM" id="SignalP"/>
    </source>
</evidence>
<feature type="compositionally biased region" description="Low complexity" evidence="1">
    <location>
        <begin position="476"/>
        <end position="495"/>
    </location>
</feature>
<sequence>TMNDVRLLFLLLLMSIQMNRGSAQESMIGDFFNSALSVFKPLVEERRTHIREDSTFIRPMLDSQRDQKVLGAPSRTPLQGATAPICNGDSKLCSFIACQAENFKNDQSFANINLAAQVLADKKLRHSVGDNPDAINAVCEDSGMDSSRCGTFTRGFQTIAKLINSLEGPVEKLQQRLPTAPSMQSGGLDGGLMPLEPTGMQPLPSPRLHQPLAGAPLTRFSALPGVQRTVWRGANSWGTSVTRTSPTHAVTIQRFTTANNGQRPIILANEPMQDEGVFGQAPIIRRLDDYDFSWAAPRGMPSINIPSPSSSSSLPSSPSSSWSSSSRQTAWNSDPPSRAFGSQTWSSNGDAIRPLSDNPLERNDLLASFTPLPPTAAPLAFPTVKSVLPSMDDLLLQPFRIDPAFEKMLMPLKIEPILRHRRHTDDFVRVVEHLARSTSKIDRGLAAVVDEDDEVKRVKRADDYYDQADAEDNARPSRPSSRAGSRRPGSSNGGAHDTGATEYYDEVDTAKESRHRNSRPGRPKTQRNCFELLG</sequence>
<evidence type="ECO:0000256" key="1">
    <source>
        <dbReference type="SAM" id="MobiDB-lite"/>
    </source>
</evidence>
<evidence type="ECO:0008006" key="5">
    <source>
        <dbReference type="Google" id="ProtNLM"/>
    </source>
</evidence>